<reference evidence="2 3" key="1">
    <citation type="submission" date="2017-04" db="EMBL/GenBank/DDBJ databases">
        <authorList>
            <person name="Afonso C.L."/>
            <person name="Miller P.J."/>
            <person name="Scott M.A."/>
            <person name="Spackman E."/>
            <person name="Goraichik I."/>
            <person name="Dimitrov K.M."/>
            <person name="Suarez D.L."/>
            <person name="Swayne D.E."/>
        </authorList>
    </citation>
    <scope>NUCLEOTIDE SEQUENCE [LARGE SCALE GENOMIC DNA]</scope>
    <source>
        <strain evidence="2 3">VK13</strain>
    </source>
</reference>
<evidence type="ECO:0008006" key="4">
    <source>
        <dbReference type="Google" id="ProtNLM"/>
    </source>
</evidence>
<dbReference type="EMBL" id="FWXJ01000010">
    <property type="protein sequence ID" value="SMC63210.1"/>
    <property type="molecule type" value="Genomic_DNA"/>
</dbReference>
<keyword evidence="1" id="KW-0812">Transmembrane</keyword>
<sequence>MPDNQPRSAFLQSIVAVLWAFLGVRKGDGQKQDMASLSFVHVIIAAVIGVLIFMGTLLLIVKLVLLK</sequence>
<dbReference type="RefSeq" id="WP_084283953.1">
    <property type="nucleotide sequence ID" value="NZ_FWXJ01000010.1"/>
</dbReference>
<evidence type="ECO:0000313" key="3">
    <source>
        <dbReference type="Proteomes" id="UP000192708"/>
    </source>
</evidence>
<protein>
    <recommendedName>
        <fullName evidence="4">DUF2970 domain-containing protein</fullName>
    </recommendedName>
</protein>
<dbReference type="AlphaFoldDB" id="A0A1W2ARQ9"/>
<dbReference type="OrthoDB" id="8657357at2"/>
<dbReference type="STRING" id="1938817.SAMN06296008_11036"/>
<accession>A0A1W2ARQ9</accession>
<feature type="transmembrane region" description="Helical" evidence="1">
    <location>
        <begin position="6"/>
        <end position="24"/>
    </location>
</feature>
<keyword evidence="1" id="KW-1133">Transmembrane helix</keyword>
<name>A0A1W2ARQ9_9BURK</name>
<gene>
    <name evidence="2" type="ORF">SAMN06296008_11036</name>
</gene>
<organism evidence="2 3">
    <name type="scientific">Polynucleobacter kasalickyi</name>
    <dbReference type="NCBI Taxonomy" id="1938817"/>
    <lineage>
        <taxon>Bacteria</taxon>
        <taxon>Pseudomonadati</taxon>
        <taxon>Pseudomonadota</taxon>
        <taxon>Betaproteobacteria</taxon>
        <taxon>Burkholderiales</taxon>
        <taxon>Burkholderiaceae</taxon>
        <taxon>Polynucleobacter</taxon>
    </lineage>
</organism>
<keyword evidence="3" id="KW-1185">Reference proteome</keyword>
<evidence type="ECO:0000256" key="1">
    <source>
        <dbReference type="SAM" id="Phobius"/>
    </source>
</evidence>
<dbReference type="Pfam" id="PF11174">
    <property type="entry name" value="DUF2970"/>
    <property type="match status" value="1"/>
</dbReference>
<proteinExistence type="predicted"/>
<dbReference type="Proteomes" id="UP000192708">
    <property type="component" value="Unassembled WGS sequence"/>
</dbReference>
<feature type="transmembrane region" description="Helical" evidence="1">
    <location>
        <begin position="36"/>
        <end position="61"/>
    </location>
</feature>
<keyword evidence="1" id="KW-0472">Membrane</keyword>
<dbReference type="InterPro" id="IPR021344">
    <property type="entry name" value="DUF2970"/>
</dbReference>
<evidence type="ECO:0000313" key="2">
    <source>
        <dbReference type="EMBL" id="SMC63210.1"/>
    </source>
</evidence>